<organism evidence="1 2">
    <name type="scientific">Ceratitis capitata</name>
    <name type="common">Mediterranean fruit fly</name>
    <name type="synonym">Tephritis capitata</name>
    <dbReference type="NCBI Taxonomy" id="7213"/>
    <lineage>
        <taxon>Eukaryota</taxon>
        <taxon>Metazoa</taxon>
        <taxon>Ecdysozoa</taxon>
        <taxon>Arthropoda</taxon>
        <taxon>Hexapoda</taxon>
        <taxon>Insecta</taxon>
        <taxon>Pterygota</taxon>
        <taxon>Neoptera</taxon>
        <taxon>Endopterygota</taxon>
        <taxon>Diptera</taxon>
        <taxon>Brachycera</taxon>
        <taxon>Muscomorpha</taxon>
        <taxon>Tephritoidea</taxon>
        <taxon>Tephritidae</taxon>
        <taxon>Ceratitis</taxon>
        <taxon>Ceratitis</taxon>
    </lineage>
</organism>
<comment type="caution">
    <text evidence="1">The sequence shown here is derived from an EMBL/GenBank/DDBJ whole genome shotgun (WGS) entry which is preliminary data.</text>
</comment>
<evidence type="ECO:0000313" key="1">
    <source>
        <dbReference type="EMBL" id="CAD6991565.1"/>
    </source>
</evidence>
<evidence type="ECO:0000313" key="2">
    <source>
        <dbReference type="Proteomes" id="UP000606786"/>
    </source>
</evidence>
<reference evidence="1" key="1">
    <citation type="submission" date="2020-11" db="EMBL/GenBank/DDBJ databases">
        <authorList>
            <person name="Whitehead M."/>
        </authorList>
    </citation>
    <scope>NUCLEOTIDE SEQUENCE</scope>
    <source>
        <strain evidence="1">EGII</strain>
    </source>
</reference>
<dbReference type="AlphaFoldDB" id="A0A811U2S3"/>
<keyword evidence="2" id="KW-1185">Reference proteome</keyword>
<sequence length="82" mass="9203">MFDYSDLKTLMGLESLCGVAGVCTCHKDKSRLITSKFHSDHSKPIKDYDLKGCTWHVQCIVVCRNIITEDERLATALIKALS</sequence>
<protein>
    <submittedName>
        <fullName evidence="1">(Mediterranean fruit fly) hypothetical protein</fullName>
    </submittedName>
</protein>
<gene>
    <name evidence="1" type="ORF">CCAP1982_LOCUS484</name>
</gene>
<accession>A0A811U2S3</accession>
<dbReference type="EMBL" id="CAJHJT010000001">
    <property type="protein sequence ID" value="CAD6991565.1"/>
    <property type="molecule type" value="Genomic_DNA"/>
</dbReference>
<proteinExistence type="predicted"/>
<name>A0A811U2S3_CERCA</name>
<dbReference type="Proteomes" id="UP000606786">
    <property type="component" value="Unassembled WGS sequence"/>
</dbReference>